<dbReference type="GO" id="GO:0016020">
    <property type="term" value="C:membrane"/>
    <property type="evidence" value="ECO:0007669"/>
    <property type="project" value="UniProtKB-SubCell"/>
</dbReference>
<dbReference type="InterPro" id="IPR013525">
    <property type="entry name" value="ABC2_TM"/>
</dbReference>
<reference evidence="13 14" key="1">
    <citation type="journal article" date="2019" name="Genome Biol. Evol.">
        <title>Whole-Genome Sequencing of the Giant Devil Catfish, Bagarius yarrelli.</title>
        <authorList>
            <person name="Jiang W."/>
            <person name="Lv Y."/>
            <person name="Cheng L."/>
            <person name="Yang K."/>
            <person name="Chao B."/>
            <person name="Wang X."/>
            <person name="Li Y."/>
            <person name="Pan X."/>
            <person name="You X."/>
            <person name="Zhang Y."/>
            <person name="Yang J."/>
            <person name="Li J."/>
            <person name="Zhang X."/>
            <person name="Liu S."/>
            <person name="Sun C."/>
            <person name="Yang J."/>
            <person name="Shi Q."/>
        </authorList>
    </citation>
    <scope>NUCLEOTIDE SEQUENCE [LARGE SCALE GENOMIC DNA]</scope>
    <source>
        <strain evidence="13">JWS20170419001</strain>
        <tissue evidence="13">Muscle</tissue>
    </source>
</reference>
<comment type="subcellular location">
    <subcellularLocation>
        <location evidence="1">Membrane</location>
        <topology evidence="1">Multi-pass membrane protein</topology>
    </subcellularLocation>
</comment>
<dbReference type="SMART" id="SM00382">
    <property type="entry name" value="AAA"/>
    <property type="match status" value="1"/>
</dbReference>
<feature type="transmembrane region" description="Helical" evidence="11">
    <location>
        <begin position="3131"/>
        <end position="3154"/>
    </location>
</feature>
<feature type="transmembrane region" description="Helical" evidence="11">
    <location>
        <begin position="3025"/>
        <end position="3049"/>
    </location>
</feature>
<dbReference type="GO" id="GO:0005524">
    <property type="term" value="F:ATP binding"/>
    <property type="evidence" value="ECO:0007669"/>
    <property type="project" value="UniProtKB-KW"/>
</dbReference>
<dbReference type="FunFam" id="3.40.50.300:FF:000298">
    <property type="entry name" value="ATP-binding cassette sub-family A member 12"/>
    <property type="match status" value="1"/>
</dbReference>
<dbReference type="GO" id="GO:0140359">
    <property type="term" value="F:ABC-type transporter activity"/>
    <property type="evidence" value="ECO:0007669"/>
    <property type="project" value="InterPro"/>
</dbReference>
<evidence type="ECO:0000256" key="9">
    <source>
        <dbReference type="SAM" id="Coils"/>
    </source>
</evidence>
<evidence type="ECO:0000313" key="14">
    <source>
        <dbReference type="Proteomes" id="UP000319801"/>
    </source>
</evidence>
<organism evidence="13 14">
    <name type="scientific">Bagarius yarrelli</name>
    <name type="common">Goonch</name>
    <name type="synonym">Bagrus yarrelli</name>
    <dbReference type="NCBI Taxonomy" id="175774"/>
    <lineage>
        <taxon>Eukaryota</taxon>
        <taxon>Metazoa</taxon>
        <taxon>Chordata</taxon>
        <taxon>Craniata</taxon>
        <taxon>Vertebrata</taxon>
        <taxon>Euteleostomi</taxon>
        <taxon>Actinopterygii</taxon>
        <taxon>Neopterygii</taxon>
        <taxon>Teleostei</taxon>
        <taxon>Ostariophysi</taxon>
        <taxon>Siluriformes</taxon>
        <taxon>Sisoridae</taxon>
        <taxon>Sisorinae</taxon>
        <taxon>Bagarius</taxon>
    </lineage>
</organism>
<dbReference type="PROSITE" id="PS00211">
    <property type="entry name" value="ABC_TRANSPORTER_1"/>
    <property type="match status" value="1"/>
</dbReference>
<feature type="region of interest" description="Disordered" evidence="10">
    <location>
        <begin position="3552"/>
        <end position="3573"/>
    </location>
</feature>
<dbReference type="InterPro" id="IPR026082">
    <property type="entry name" value="ABCA"/>
</dbReference>
<dbReference type="InterPro" id="IPR003593">
    <property type="entry name" value="AAA+_ATPase"/>
</dbReference>
<evidence type="ECO:0000256" key="4">
    <source>
        <dbReference type="ARBA" id="ARBA00022737"/>
    </source>
</evidence>
<accession>A0A556V6B8</accession>
<feature type="transmembrane region" description="Helical" evidence="11">
    <location>
        <begin position="3798"/>
        <end position="3821"/>
    </location>
</feature>
<sequence length="3875" mass="434819">MHTDRFSGYVAPRNLPSSGFFPFLQTLLCNTDSTCSNSSYLTESKSKSLRQRRDLHTHRSPLLPHGLPALPDLEELGLVHLIRKRDTSTTTEIQEQRDTWLSVYQADTEFMLNSSSSSNLSTSILEALNNTVLAEENVWNTILDSTSTLKTTFCNFSMSVLSNHKQVSLMLEKLCATNDTALEMSLTMLNQLLAQMVLKDPVKAIETLEMSVETMDKLQTQSSLWDFLLGLPNIFLKSTDQERITAIAEQLIGMKEALNSFQSSFQQANASVDMLNPVIDEGVELLNYLQTWKGRDVNISLANVLVTSNLSVISPEMATLQIPLDKVVVLFNRAAFFEFVCTNSSSCDSQEVKMIYDWIDREKVALQVLLAWSQAATSPEDLLFAKDILAKLFAIGDAIMDLLNGTPSWHSIQTLMMGADSTMKFATAAMETQLAYLQQVLQNPKNIQETLEYFLQNDTRETPWSDVFQKLNQISDVLNGTLAYGVTPAMILMEWNSFENTKQQYIDNIMEAAQLINKELISLNTQYSSVNWSETLINSTLERFATIGPDLQNSSYWSVMKPHFQLAYWILTFQPNKTAPLNCTFSPNDTICQMEFSWEGFISVVASLLQEIRENPAALLRPIRGAHSLLKDIITETYLNHLQEFPNSTSNLPPGVLPKNISMSLVELVNQNLQLLLNIPPTDELDEDLLLDLLNGTLEAFGLGQLGTLWSEDSSYSNSSTLYSVLMNTLHQLSPESIQMLDSEGRITVLCAILKKLLSPEQQIQLENVFNHTYALFKDLALCKANGQDCLSEVSQLLQILSSGEDGNFTIMPVQYNTTMSIAGHILSLLLPWNLTESTGHTVDNVSEIIRLLEQLSSSPSLNMSTIQEELQALNITMFDLTQSTPLSEASFMSLLLSKLVNVSQCLDPLLQDRVLYTDSRVPECIMQITEGLIDFLQATPMMEGFPLNFTSISTELFEEVLGLSNMSNLETVLPGIIELISEHSNYSNLNSVVMNILHLLRPESVQMLQNKGQFALSNAVLHELGALLANDQQINVDSFLNHTHALFNDLAVCAVRCQDCLSGVSQLFQILSLLNESTLAGEGGNFTLMLIECNMTLPIAGHILSFFLPWNISESSKYSIYNVSEIIHLFQQLSDSHNLSFNSLQEMLEALNLTMLDLEQISQQLENSSTSLLLLRLMDLVNNSQCMNTVSNTEPECSMKIIEGLIGFLQAIPMFKDFQTTLNMVYEEAMEFSNITSVESDPLEVTEEVFELILESIKMNLGNFDIENVTMIEKELDSLEGVLKVLFEEEQRYPYHTINSTLMTQQSYAQNMCKEITLWYLHKLENATSDSMFQEILDSFIQMTEMTAKIYDAQSNFSKLVSSQMQNLTDHVQPPLNSEDLNQIFNAVVSLMQGQLELIKMNLNLHQTFYEFLGFQPNVSMPAVIEAQIQNYNNLTQSWITNPQLTLVFSKMLQWNNNLTDFTTPAMDLEQLMQALAPLLSPEEQVYINKTEEVLQSLNYVLQLSRTDAGLHSKNFTEAIMDSVQVFLDRMFNYTDTTYTNADLVEVLSDTLQLLLNPNISHAQAQQLIIQLAEKTESFISAVAPDSAKVLTPTIQSLISSINTISNATEPTQWTEALENMTTALLLYLMDTPAGDTLSEELELLRNVTGDLVQSLQIQTELLLSLLAVMPSYLPSSNVTLVTDAVLQAFRSTVETTLQEVDPQWVEATVAEIASSLEVFYSAAFNESVSVQHLLQDFLKNFSVEGTDQIHSLSFAQIALENVMLHLNNSERNPYILAVYKALNFTLDNQNLTANPKVILHAVEVVLTAMNYSSEQIDSFLSSDVFTMPNSLPFDLHIKEVINKSIQMRLLGNWTIMYNILEQVLYVENKTSILRMLHELISWYNTTEDTGVSFGLNMFTKLYEMLGLLVPTLSPSPCYSDLLFRLAGNALNALQHIFSTTNLFTPINSYLKPIQMKLALGDNLRDLVSETQNARTVVQNLTREPVDDFLDLLEINYQNLSQILSIPLTSEEILETMHVFFANPDLGIYLKGVSRNVAGTSVEDETIDTILGTLAYLTLPSNGQTFIEMIKQTFSQPWGLKDIQLGRIVGLVRMLSQQSSLNIAQRVEQMANQLTSAATYTMAHEGNHSEILTAINNILSQNLQQITNTSLEDQTILQEIINSLTSKSQVDFGSYMIVINQTTEALASVIPPEELVYFNLSAQIMEAFALLMLYPTDPEKVVMSSHKIADSMGLSLALANSTALPNGQPIENNLYPFVLNSALATQILFNLSASNYTFASNFEESLILTQMTSTLQKDVQEDLSPLTSALLLAFSNVSDTSQIESAFLEITQNVTMDLLQYFNLTGDPMSIGMHSVLFTVSNEVSACLIEGSMGNSSSNLLPYIINSLQAVISSLSLALPSEDQQYPGVVFKYMETMALALNHTITTGDAEGGMKMISNSVESLLLMMPNNSTDNSSGIISDLENTIKTLLIALSSGHDPITQTSMVTNEMLAIIQNLLSAGDSSSEIDLANAILGAFKMNAGSLLVTNDSNLSQNLQMMLLSAANALPADLQFGPFNRTILESLANESKENLNILLQIVSTVSQLFSTNWMNDSFGDLLNQVQMQVCSLENMQSVRLLNQVFLSPGFLCRTALPSISALHLLTSNLVNQTSEVYDVLYQNLVGDLKTYDLNVDWTLFLSDMLGINITALPGFTSNRTTTNLSPLQLNPAAAQVFASLCSLSVQEWYNLAVLSAQHVDTEGVMYKLMLNSEIQDLIDVLMQMLKFFMDIMSKLAPALNRLQEYFTSFGNMRMMSNPEFRSLVRGKRSTISSRATFVTVSRALSWAFLKPMLLGRVLYYPDTPLTKDIIKRSNFTLQQFGDLRVDADEWLRSSSHLMQSVYLLNQTLPMLKSSLSNPFIQNFIKKQLDIDIEQMQETLNSFCVIFKLQTGSNTSSNLPPKVDYTIRMHIDNSMRTDRTRNPFWVRASYISPLMTQRYSRGFIYLQESIERAIISMQTGNLVQEPAVQIQAFPYPCFYKDEYLNSMAFAFPLVLMISWVLFVANFVKNLYMKMMGVNPFSHFLAWFMESAGFLLLTVIILTFILKFGGILPWSDGGVLFIYLCDYALSILAISFLVSSFFDKTNIAGLSGSLIYVICFFPFIVVMCLEESLPLSIKTLLWNNMYRSPVAGDTASFGWLCWLLLIDSFIYFLLGAYIRMVFPGRYGIAARWYFPFTLSFWKEMFGCSKKKQKISARGLLFTNMMQESQRDGKDKNKGPSHFHPHDDEEFPDLPVGVSLHGLTKTYGTRNAIKNLNLTFYEGHVTALLGHNGAGKTTTMSLLTGLFAPSSGTIKVYGNDMHTSTKDIRNELGVCMQYDVHFDHMTTKEHLLLYGQIKAPHWSKEELQLQVRKTLKGTGMYPHRHKRVGTLSGGMKRKLSISIAFIGGSRLVVLDEPTTGVDPCSRRSIWDIVLQHKSGRTIVLSTHHLDEAEVLSDRIAFLERGGLKCCGSPYYLKDKLARGYKLTLTKKVLPPDSDQRLDFDMVKSFVHSHMPEAQLKDGEVFLQLMRDSDDRKEAETHPYTVSNPELETGASRDDLSNDLNSSMYFGEKASQCSSAQQVMAILLKRLHHSRRNWKGLISQVLLPVLFVLAAMGLGSIKSDLQNFPEMKLTPSVYQTGKQFTFFRVCQRNPSVSDQWTTTGTPTPVFEGCKCGNFSQSCPKQGYVPPHKINPSSQIVYNLTGINVERYLLSTANDFIRDRQVWYNPEGHHTMPAYLNSLNNFILRSQIPANKQPQQYAISLSSHPYPGQVEEEDAIVRNLVNVLVAMCILTGFSIMTASFVIYEVHEHHTGSKRLQHISGISEPFYWIVNFFYDMVGDRRQVLHTDGTDSTRTHRQD</sequence>
<dbReference type="InterPro" id="IPR017871">
    <property type="entry name" value="ABC_transporter-like_CS"/>
</dbReference>
<dbReference type="InterPro" id="IPR027417">
    <property type="entry name" value="P-loop_NTPase"/>
</dbReference>
<dbReference type="Pfam" id="PF12698">
    <property type="entry name" value="ABC2_membrane_3"/>
    <property type="match status" value="1"/>
</dbReference>
<evidence type="ECO:0000256" key="1">
    <source>
        <dbReference type="ARBA" id="ARBA00004141"/>
    </source>
</evidence>
<dbReference type="SUPFAM" id="SSF52540">
    <property type="entry name" value="P-loop containing nucleoside triphosphate hydrolases"/>
    <property type="match status" value="1"/>
</dbReference>
<feature type="transmembrane region" description="Helical" evidence="11">
    <location>
        <begin position="3061"/>
        <end position="3083"/>
    </location>
</feature>
<evidence type="ECO:0000313" key="13">
    <source>
        <dbReference type="EMBL" id="TSW62345.1"/>
    </source>
</evidence>
<dbReference type="Proteomes" id="UP000319801">
    <property type="component" value="Unassembled WGS sequence"/>
</dbReference>
<feature type="transmembrane region" description="Helical" evidence="11">
    <location>
        <begin position="3615"/>
        <end position="3636"/>
    </location>
</feature>
<evidence type="ECO:0000256" key="11">
    <source>
        <dbReference type="SAM" id="Phobius"/>
    </source>
</evidence>
<feature type="coiled-coil region" evidence="9">
    <location>
        <begin position="1142"/>
        <end position="1169"/>
    </location>
</feature>
<gene>
    <name evidence="13" type="ORF">Baya_13089</name>
</gene>
<evidence type="ECO:0000256" key="2">
    <source>
        <dbReference type="ARBA" id="ARBA00022448"/>
    </source>
</evidence>
<dbReference type="GO" id="GO:0005319">
    <property type="term" value="F:lipid transporter activity"/>
    <property type="evidence" value="ECO:0007669"/>
    <property type="project" value="TreeGrafter"/>
</dbReference>
<dbReference type="Pfam" id="PF00005">
    <property type="entry name" value="ABC_tran"/>
    <property type="match status" value="1"/>
</dbReference>
<feature type="domain" description="ABC transporter" evidence="12">
    <location>
        <begin position="3274"/>
        <end position="3505"/>
    </location>
</feature>
<evidence type="ECO:0000256" key="3">
    <source>
        <dbReference type="ARBA" id="ARBA00022692"/>
    </source>
</evidence>
<dbReference type="InterPro" id="IPR003439">
    <property type="entry name" value="ABC_transporter-like_ATP-bd"/>
</dbReference>
<feature type="region of interest" description="Disordered" evidence="10">
    <location>
        <begin position="3246"/>
        <end position="3268"/>
    </location>
</feature>
<keyword evidence="3 11" id="KW-0812">Transmembrane</keyword>
<dbReference type="GO" id="GO:0016887">
    <property type="term" value="F:ATP hydrolysis activity"/>
    <property type="evidence" value="ECO:0007669"/>
    <property type="project" value="InterPro"/>
</dbReference>
<evidence type="ECO:0000256" key="8">
    <source>
        <dbReference type="ARBA" id="ARBA00023136"/>
    </source>
</evidence>
<dbReference type="PANTHER" id="PTHR19229:SF29">
    <property type="entry name" value="GLUCOSYLCERAMIDE TRANSPORTER ABCA12"/>
    <property type="match status" value="1"/>
</dbReference>
<keyword evidence="5" id="KW-0547">Nucleotide-binding</keyword>
<keyword evidence="9" id="KW-0175">Coiled coil</keyword>
<evidence type="ECO:0000256" key="6">
    <source>
        <dbReference type="ARBA" id="ARBA00022840"/>
    </source>
</evidence>
<dbReference type="EMBL" id="VCAZ01000134">
    <property type="protein sequence ID" value="TSW62345.1"/>
    <property type="molecule type" value="Genomic_DNA"/>
</dbReference>
<dbReference type="GO" id="GO:0034191">
    <property type="term" value="F:apolipoprotein A-I receptor binding"/>
    <property type="evidence" value="ECO:0007669"/>
    <property type="project" value="TreeGrafter"/>
</dbReference>
<comment type="caution">
    <text evidence="13">The sequence shown here is derived from an EMBL/GenBank/DDBJ whole genome shotgun (WGS) entry which is preliminary data.</text>
</comment>
<feature type="transmembrane region" description="Helical" evidence="11">
    <location>
        <begin position="3174"/>
        <end position="3195"/>
    </location>
</feature>
<evidence type="ECO:0000256" key="7">
    <source>
        <dbReference type="ARBA" id="ARBA00022989"/>
    </source>
</evidence>
<dbReference type="PROSITE" id="PS50893">
    <property type="entry name" value="ABC_TRANSPORTER_2"/>
    <property type="match status" value="1"/>
</dbReference>
<feature type="transmembrane region" description="Helical" evidence="11">
    <location>
        <begin position="3095"/>
        <end position="3119"/>
    </location>
</feature>
<dbReference type="CDD" id="cd03263">
    <property type="entry name" value="ABC_subfamily_A"/>
    <property type="match status" value="1"/>
</dbReference>
<keyword evidence="6 13" id="KW-0067">ATP-binding</keyword>
<evidence type="ECO:0000256" key="10">
    <source>
        <dbReference type="SAM" id="MobiDB-lite"/>
    </source>
</evidence>
<protein>
    <submittedName>
        <fullName evidence="13">ATP-binding cassette sub-family A member 12</fullName>
    </submittedName>
</protein>
<keyword evidence="2" id="KW-0813">Transport</keyword>
<keyword evidence="8 11" id="KW-0472">Membrane</keyword>
<dbReference type="Gene3D" id="3.40.50.300">
    <property type="entry name" value="P-loop containing nucleotide triphosphate hydrolases"/>
    <property type="match status" value="1"/>
</dbReference>
<keyword evidence="14" id="KW-1185">Reference proteome</keyword>
<keyword evidence="7 11" id="KW-1133">Transmembrane helix</keyword>
<evidence type="ECO:0000256" key="5">
    <source>
        <dbReference type="ARBA" id="ARBA00022741"/>
    </source>
</evidence>
<dbReference type="PANTHER" id="PTHR19229">
    <property type="entry name" value="ATP-BINDING CASSETTE TRANSPORTER SUBFAMILY A ABCA"/>
    <property type="match status" value="1"/>
</dbReference>
<keyword evidence="4" id="KW-0677">Repeat</keyword>
<name>A0A556V6B8_BAGYA</name>
<proteinExistence type="predicted"/>
<dbReference type="OrthoDB" id="10255969at2759"/>
<evidence type="ECO:0000259" key="12">
    <source>
        <dbReference type="PROSITE" id="PS50893"/>
    </source>
</evidence>